<dbReference type="GeneID" id="107883482"/>
<dbReference type="EnsemblMetazoa" id="XM_029485100.1">
    <property type="protein sequence ID" value="XP_029340960.1"/>
    <property type="gene ID" value="LOC107883482"/>
</dbReference>
<reference evidence="4" key="1">
    <citation type="submission" date="2010-06" db="EMBL/GenBank/DDBJ databases">
        <authorList>
            <person name="Jiang H."/>
            <person name="Abraham K."/>
            <person name="Ali S."/>
            <person name="Alsbrooks S.L."/>
            <person name="Anim B.N."/>
            <person name="Anosike U.S."/>
            <person name="Attaway T."/>
            <person name="Bandaranaike D.P."/>
            <person name="Battles P.K."/>
            <person name="Bell S.N."/>
            <person name="Bell A.V."/>
            <person name="Beltran B."/>
            <person name="Bickham C."/>
            <person name="Bustamante Y."/>
            <person name="Caleb T."/>
            <person name="Canada A."/>
            <person name="Cardenas V."/>
            <person name="Carter K."/>
            <person name="Chacko J."/>
            <person name="Chandrabose M.N."/>
            <person name="Chavez D."/>
            <person name="Chavez A."/>
            <person name="Chen L."/>
            <person name="Chu H.-S."/>
            <person name="Claassen K.J."/>
            <person name="Cockrell R."/>
            <person name="Collins M."/>
            <person name="Cooper J.A."/>
            <person name="Cree A."/>
            <person name="Curry S.M."/>
            <person name="Da Y."/>
            <person name="Dao M.D."/>
            <person name="Das B."/>
            <person name="Davila M.-L."/>
            <person name="Davy-Carroll L."/>
            <person name="Denson S."/>
            <person name="Dinh H."/>
            <person name="Ebong V.E."/>
            <person name="Edwards J.R."/>
            <person name="Egan A."/>
            <person name="El-Daye J."/>
            <person name="Escobedo L."/>
            <person name="Fernandez S."/>
            <person name="Fernando P.R."/>
            <person name="Flagg N."/>
            <person name="Forbes L.D."/>
            <person name="Fowler R.G."/>
            <person name="Fu Q."/>
            <person name="Gabisi R.A."/>
            <person name="Ganer J."/>
            <person name="Garbino Pronczuk A."/>
            <person name="Garcia R.M."/>
            <person name="Garner T."/>
            <person name="Garrett T.E."/>
            <person name="Gonzalez D.A."/>
            <person name="Hamid H."/>
            <person name="Hawkins E.S."/>
            <person name="Hirani K."/>
            <person name="Hogues M.E."/>
            <person name="Hollins B."/>
            <person name="Hsiao C.-H."/>
            <person name="Jabil R."/>
            <person name="James M.L."/>
            <person name="Jhangiani S.N."/>
            <person name="Johnson B."/>
            <person name="Johnson Q."/>
            <person name="Joshi V."/>
            <person name="Kalu J.B."/>
            <person name="Kam C."/>
            <person name="Kashfia A."/>
            <person name="Keebler J."/>
            <person name="Kisamo H."/>
            <person name="Kovar C.L."/>
            <person name="Lago L.A."/>
            <person name="Lai C.-Y."/>
            <person name="Laidlaw J."/>
            <person name="Lara F."/>
            <person name="Le T.-K."/>
            <person name="Lee S.L."/>
            <person name="Legall F.H."/>
            <person name="Lemon S.J."/>
            <person name="Lewis L.R."/>
            <person name="Li B."/>
            <person name="Liu Y."/>
            <person name="Liu Y.-S."/>
            <person name="Lopez J."/>
            <person name="Lozado R.J."/>
            <person name="Lu J."/>
            <person name="Madu R.C."/>
            <person name="Maheshwari M."/>
            <person name="Maheshwari R."/>
            <person name="Malloy K."/>
            <person name="Martinez E."/>
            <person name="Mathew T."/>
            <person name="Mercado I.C."/>
            <person name="Mercado C."/>
            <person name="Meyer B."/>
            <person name="Montgomery K."/>
            <person name="Morgan M.B."/>
            <person name="Munidasa M."/>
            <person name="Nazareth L.V."/>
            <person name="Nelson J."/>
            <person name="Ng B.M."/>
            <person name="Nguyen N.B."/>
            <person name="Nguyen P.Q."/>
            <person name="Nguyen T."/>
            <person name="Obregon M."/>
            <person name="Okwuonu G.O."/>
            <person name="Onwere C.G."/>
            <person name="Orozco G."/>
            <person name="Parra A."/>
            <person name="Patel S."/>
            <person name="Patil S."/>
            <person name="Perez A."/>
            <person name="Perez Y."/>
            <person name="Pham C."/>
            <person name="Primus E.L."/>
            <person name="Pu L.-L."/>
            <person name="Puazo M."/>
            <person name="Qin X."/>
            <person name="Quiroz J.B."/>
            <person name="Reese J."/>
            <person name="Richards S."/>
            <person name="Rives C.M."/>
            <person name="Robberts R."/>
            <person name="Ruiz S.J."/>
            <person name="Ruiz M.J."/>
            <person name="Santibanez J."/>
            <person name="Schneider B.W."/>
            <person name="Sisson I."/>
            <person name="Smith M."/>
            <person name="Sodergren E."/>
            <person name="Song X.-Z."/>
            <person name="Song B.B."/>
            <person name="Summersgill H."/>
            <person name="Thelus R."/>
            <person name="Thornton R.D."/>
            <person name="Trejos Z.Y."/>
            <person name="Usmani K."/>
            <person name="Vattathil S."/>
            <person name="Villasana D."/>
            <person name="Walker D.L."/>
            <person name="Wang S."/>
            <person name="Wang K."/>
            <person name="White C.S."/>
            <person name="Williams A.C."/>
            <person name="Williamson J."/>
            <person name="Wilson K."/>
            <person name="Woghiren I.O."/>
            <person name="Woodworth J.R."/>
            <person name="Worley K.C."/>
            <person name="Wright R.A."/>
            <person name="Wu W."/>
            <person name="Young L."/>
            <person name="Zhang L."/>
            <person name="Zhang J."/>
            <person name="Zhu Y."/>
            <person name="Muzny D.M."/>
            <person name="Weinstock G."/>
            <person name="Gibbs R.A."/>
        </authorList>
    </citation>
    <scope>NUCLEOTIDE SEQUENCE [LARGE SCALE GENOMIC DNA]</scope>
    <source>
        <strain evidence="4">LSR1</strain>
    </source>
</reference>
<organism evidence="3 4">
    <name type="scientific">Acyrthosiphon pisum</name>
    <name type="common">Pea aphid</name>
    <dbReference type="NCBI Taxonomy" id="7029"/>
    <lineage>
        <taxon>Eukaryota</taxon>
        <taxon>Metazoa</taxon>
        <taxon>Ecdysozoa</taxon>
        <taxon>Arthropoda</taxon>
        <taxon>Hexapoda</taxon>
        <taxon>Insecta</taxon>
        <taxon>Pterygota</taxon>
        <taxon>Neoptera</taxon>
        <taxon>Paraneoptera</taxon>
        <taxon>Hemiptera</taxon>
        <taxon>Sternorrhyncha</taxon>
        <taxon>Aphidomorpha</taxon>
        <taxon>Aphidoidea</taxon>
        <taxon>Aphididae</taxon>
        <taxon>Macrosiphini</taxon>
        <taxon>Acyrthosiphon</taxon>
    </lineage>
</organism>
<feature type="region of interest" description="Disordered" evidence="1">
    <location>
        <begin position="100"/>
        <end position="129"/>
    </location>
</feature>
<evidence type="ECO:0000256" key="1">
    <source>
        <dbReference type="SAM" id="MobiDB-lite"/>
    </source>
</evidence>
<feature type="domain" description="SET" evidence="2">
    <location>
        <begin position="1"/>
        <end position="76"/>
    </location>
</feature>
<dbReference type="InterPro" id="IPR001214">
    <property type="entry name" value="SET_dom"/>
</dbReference>
<dbReference type="InterPro" id="IPR046341">
    <property type="entry name" value="SET_dom_sf"/>
</dbReference>
<dbReference type="Pfam" id="PF00856">
    <property type="entry name" value="SET"/>
    <property type="match status" value="1"/>
</dbReference>
<dbReference type="Gene3D" id="2.170.270.10">
    <property type="entry name" value="SET domain"/>
    <property type="match status" value="1"/>
</dbReference>
<dbReference type="PROSITE" id="PS50280">
    <property type="entry name" value="SET"/>
    <property type="match status" value="1"/>
</dbReference>
<dbReference type="RefSeq" id="XP_029340960.1">
    <property type="nucleotide sequence ID" value="XM_029485100.1"/>
</dbReference>
<protein>
    <recommendedName>
        <fullName evidence="2">SET domain-containing protein</fullName>
    </recommendedName>
</protein>
<evidence type="ECO:0000313" key="3">
    <source>
        <dbReference type="EnsemblMetazoa" id="XP_029340960.1"/>
    </source>
</evidence>
<feature type="compositionally biased region" description="Acidic residues" evidence="1">
    <location>
        <begin position="108"/>
        <end position="126"/>
    </location>
</feature>
<evidence type="ECO:0000313" key="4">
    <source>
        <dbReference type="Proteomes" id="UP000007819"/>
    </source>
</evidence>
<proteinExistence type="predicted"/>
<reference evidence="3" key="2">
    <citation type="submission" date="2022-06" db="UniProtKB">
        <authorList>
            <consortium name="EnsemblMetazoa"/>
        </authorList>
    </citation>
    <scope>IDENTIFICATION</scope>
</reference>
<feature type="compositionally biased region" description="Basic and acidic residues" evidence="1">
    <location>
        <begin position="192"/>
        <end position="202"/>
    </location>
</feature>
<dbReference type="PANTHER" id="PTHR12977">
    <property type="entry name" value="SUPPRESSOR OF VARIEGATION 4-20-RELATED"/>
    <property type="match status" value="1"/>
</dbReference>
<feature type="region of interest" description="Disordered" evidence="1">
    <location>
        <begin position="182"/>
        <end position="202"/>
    </location>
</feature>
<keyword evidence="4" id="KW-1185">Reference proteome</keyword>
<dbReference type="GO" id="GO:0042799">
    <property type="term" value="F:histone H4K20 methyltransferase activity"/>
    <property type="evidence" value="ECO:0007669"/>
    <property type="project" value="TreeGrafter"/>
</dbReference>
<dbReference type="InterPro" id="IPR039977">
    <property type="entry name" value="Suv4-20/Set9"/>
</dbReference>
<dbReference type="SUPFAM" id="SSF82199">
    <property type="entry name" value="SET domain"/>
    <property type="match status" value="1"/>
</dbReference>
<dbReference type="Proteomes" id="UP000007819">
    <property type="component" value="Chromosome X"/>
</dbReference>
<name>A0A8R2NJK1_ACYPI</name>
<evidence type="ECO:0000259" key="2">
    <source>
        <dbReference type="PROSITE" id="PS50280"/>
    </source>
</evidence>
<dbReference type="KEGG" id="api:107883482"/>
<dbReference type="PANTHER" id="PTHR12977:SF4">
    <property type="entry name" value="HISTONE-LYSINE N-METHYLTRANSFERASE KMT5B"/>
    <property type="match status" value="1"/>
</dbReference>
<accession>A0A8R2NJK1</accession>
<sequence length="202" mass="22556">MTATIKPEEIKSGVNDFSILTSSRYKKDLMFLGPAAYINHCCSNNTEWVPGRGEGIWCAKAIQNISIGTEITTNYGDNYFGPNQQYCECRCHPDKVQVNDVDSMGTDTETEEIETDSESMDTDTEDTDTKLENMGKQDQQESEMPVASTSVKPVTQGTTFFLNFTIYHVNFCHIDSMGTDTETEEIETVSEIDSKGTDTETE</sequence>
<dbReference type="GO" id="GO:0005634">
    <property type="term" value="C:nucleus"/>
    <property type="evidence" value="ECO:0007669"/>
    <property type="project" value="TreeGrafter"/>
</dbReference>
<dbReference type="OrthoDB" id="6616761at2759"/>
<dbReference type="AlphaFoldDB" id="A0A8R2NJK1"/>